<dbReference type="AlphaFoldDB" id="A0A917J4M7"/>
<dbReference type="RefSeq" id="WP_188959234.1">
    <property type="nucleotide sequence ID" value="NZ_BMIB01000008.1"/>
</dbReference>
<feature type="transmembrane region" description="Helical" evidence="1">
    <location>
        <begin position="21"/>
        <end position="43"/>
    </location>
</feature>
<keyword evidence="3" id="KW-1185">Reference proteome</keyword>
<feature type="transmembrane region" description="Helical" evidence="1">
    <location>
        <begin position="55"/>
        <end position="73"/>
    </location>
</feature>
<comment type="caution">
    <text evidence="2">The sequence shown here is derived from an EMBL/GenBank/DDBJ whole genome shotgun (WGS) entry which is preliminary data.</text>
</comment>
<keyword evidence="1" id="KW-0812">Transmembrane</keyword>
<accession>A0A917J4M7</accession>
<reference evidence="2" key="2">
    <citation type="submission" date="2020-09" db="EMBL/GenBank/DDBJ databases">
        <authorList>
            <person name="Sun Q."/>
            <person name="Zhou Y."/>
        </authorList>
    </citation>
    <scope>NUCLEOTIDE SEQUENCE</scope>
    <source>
        <strain evidence="2">CGMCC 1.15290</strain>
    </source>
</reference>
<gene>
    <name evidence="2" type="ORF">GCM10011379_57550</name>
</gene>
<evidence type="ECO:0000313" key="2">
    <source>
        <dbReference type="EMBL" id="GGH82926.1"/>
    </source>
</evidence>
<evidence type="ECO:0000313" key="3">
    <source>
        <dbReference type="Proteomes" id="UP000627292"/>
    </source>
</evidence>
<name>A0A917J4M7_9BACT</name>
<organism evidence="2 3">
    <name type="scientific">Filimonas zeae</name>
    <dbReference type="NCBI Taxonomy" id="1737353"/>
    <lineage>
        <taxon>Bacteria</taxon>
        <taxon>Pseudomonadati</taxon>
        <taxon>Bacteroidota</taxon>
        <taxon>Chitinophagia</taxon>
        <taxon>Chitinophagales</taxon>
        <taxon>Chitinophagaceae</taxon>
        <taxon>Filimonas</taxon>
    </lineage>
</organism>
<evidence type="ECO:0000256" key="1">
    <source>
        <dbReference type="SAM" id="Phobius"/>
    </source>
</evidence>
<dbReference type="EMBL" id="BMIB01000008">
    <property type="protein sequence ID" value="GGH82926.1"/>
    <property type="molecule type" value="Genomic_DNA"/>
</dbReference>
<protein>
    <recommendedName>
        <fullName evidence="4">AtpZ/AtpI family protein</fullName>
    </recommendedName>
</protein>
<keyword evidence="1" id="KW-0472">Membrane</keyword>
<sequence>MQQHQKDNQKSQQSPQNNRLLWQYAGFAFQLLAALALGVYAGIKLDARLKTGMPLLVWLLPLVIIIALIIKVVKDTGSRK</sequence>
<proteinExistence type="predicted"/>
<keyword evidence="1" id="KW-1133">Transmembrane helix</keyword>
<reference evidence="2" key="1">
    <citation type="journal article" date="2014" name="Int. J. Syst. Evol. Microbiol.">
        <title>Complete genome sequence of Corynebacterium casei LMG S-19264T (=DSM 44701T), isolated from a smear-ripened cheese.</title>
        <authorList>
            <consortium name="US DOE Joint Genome Institute (JGI-PGF)"/>
            <person name="Walter F."/>
            <person name="Albersmeier A."/>
            <person name="Kalinowski J."/>
            <person name="Ruckert C."/>
        </authorList>
    </citation>
    <scope>NUCLEOTIDE SEQUENCE</scope>
    <source>
        <strain evidence="2">CGMCC 1.15290</strain>
    </source>
</reference>
<dbReference type="Proteomes" id="UP000627292">
    <property type="component" value="Unassembled WGS sequence"/>
</dbReference>
<evidence type="ECO:0008006" key="4">
    <source>
        <dbReference type="Google" id="ProtNLM"/>
    </source>
</evidence>